<dbReference type="EMBL" id="JACIEJ010000001">
    <property type="protein sequence ID" value="MBB3984210.1"/>
    <property type="molecule type" value="Genomic_DNA"/>
</dbReference>
<dbReference type="InterPro" id="IPR029033">
    <property type="entry name" value="His_PPase_superfam"/>
</dbReference>
<reference evidence="2 3" key="1">
    <citation type="submission" date="2020-08" db="EMBL/GenBank/DDBJ databases">
        <title>Genomic Encyclopedia of Type Strains, Phase IV (KMG-IV): sequencing the most valuable type-strain genomes for metagenomic binning, comparative biology and taxonomic classification.</title>
        <authorList>
            <person name="Goeker M."/>
        </authorList>
    </citation>
    <scope>NUCLEOTIDE SEQUENCE [LARGE SCALE GENOMIC DNA]</scope>
    <source>
        <strain evidence="2 3">DSM 102235</strain>
    </source>
</reference>
<dbReference type="AlphaFoldDB" id="A0A7W6DP99"/>
<dbReference type="Proteomes" id="UP000541426">
    <property type="component" value="Unassembled WGS sequence"/>
</dbReference>
<name>A0A7W6DP99_9RHOB</name>
<keyword evidence="3" id="KW-1185">Reference proteome</keyword>
<evidence type="ECO:0000256" key="1">
    <source>
        <dbReference type="SAM" id="Coils"/>
    </source>
</evidence>
<organism evidence="2 3">
    <name type="scientific">Sagittula marina</name>
    <dbReference type="NCBI Taxonomy" id="943940"/>
    <lineage>
        <taxon>Bacteria</taxon>
        <taxon>Pseudomonadati</taxon>
        <taxon>Pseudomonadota</taxon>
        <taxon>Alphaproteobacteria</taxon>
        <taxon>Rhodobacterales</taxon>
        <taxon>Roseobacteraceae</taxon>
        <taxon>Sagittula</taxon>
    </lineage>
</organism>
<dbReference type="RefSeq" id="WP_344716527.1">
    <property type="nucleotide sequence ID" value="NZ_BAABBZ010000012.1"/>
</dbReference>
<evidence type="ECO:0000313" key="2">
    <source>
        <dbReference type="EMBL" id="MBB3984210.1"/>
    </source>
</evidence>
<sequence>MEKRAFGPTVLGDDRRWRATGPRILHDRLSDPGLTPAPVILCSWQLRAWQTADTLIETLRALGREIAELRKTFTLAERELGSTANLPVAQIEQALTSDCHLSDQGVEPLNRAVLHMVGGHVNNHAAQRLLAKQELLHL</sequence>
<accession>A0A7W6DP99</accession>
<keyword evidence="1" id="KW-0175">Coiled coil</keyword>
<protein>
    <submittedName>
        <fullName evidence="2">Uncharacterized protein</fullName>
    </submittedName>
</protein>
<comment type="caution">
    <text evidence="2">The sequence shown here is derived from an EMBL/GenBank/DDBJ whole genome shotgun (WGS) entry which is preliminary data.</text>
</comment>
<feature type="coiled-coil region" evidence="1">
    <location>
        <begin position="52"/>
        <end position="79"/>
    </location>
</feature>
<proteinExistence type="predicted"/>
<evidence type="ECO:0000313" key="3">
    <source>
        <dbReference type="Proteomes" id="UP000541426"/>
    </source>
</evidence>
<gene>
    <name evidence="2" type="ORF">GGQ68_000521</name>
</gene>
<dbReference type="SUPFAM" id="SSF53254">
    <property type="entry name" value="Phosphoglycerate mutase-like"/>
    <property type="match status" value="1"/>
</dbReference>
<dbReference type="Gene3D" id="3.40.50.1240">
    <property type="entry name" value="Phosphoglycerate mutase-like"/>
    <property type="match status" value="1"/>
</dbReference>